<dbReference type="EMBL" id="DS113563">
    <property type="protein sequence ID" value="EAY01589.1"/>
    <property type="molecule type" value="Genomic_DNA"/>
</dbReference>
<feature type="region of interest" description="Disordered" evidence="1">
    <location>
        <begin position="191"/>
        <end position="235"/>
    </location>
</feature>
<dbReference type="RefSeq" id="XP_001314230.1">
    <property type="nucleotide sequence ID" value="XM_001314216.1"/>
</dbReference>
<dbReference type="SMR" id="A2F0K9"/>
<keyword evidence="2" id="KW-0812">Transmembrane</keyword>
<dbReference type="InParanoid" id="A2F0K9"/>
<name>A2F0K9_TRIV3</name>
<evidence type="ECO:0000313" key="4">
    <source>
        <dbReference type="Proteomes" id="UP000001542"/>
    </source>
</evidence>
<dbReference type="Proteomes" id="UP000001542">
    <property type="component" value="Unassembled WGS sequence"/>
</dbReference>
<dbReference type="VEuPathDB" id="TrichDB:TVAG_025870"/>
<protein>
    <submittedName>
        <fullName evidence="3">Uncharacterized protein</fullName>
    </submittedName>
</protein>
<gene>
    <name evidence="3" type="ORF">TVAG_025870</name>
</gene>
<dbReference type="KEGG" id="tva:4759415"/>
<keyword evidence="4" id="KW-1185">Reference proteome</keyword>
<keyword evidence="2" id="KW-1133">Transmembrane helix</keyword>
<evidence type="ECO:0000256" key="1">
    <source>
        <dbReference type="SAM" id="MobiDB-lite"/>
    </source>
</evidence>
<evidence type="ECO:0000313" key="3">
    <source>
        <dbReference type="EMBL" id="EAY01589.1"/>
    </source>
</evidence>
<dbReference type="AlphaFoldDB" id="A2F0K9"/>
<sequence>MFLFSLTFTSLTSSIHNDVKSPLEIYRNSLNNESTSVFSIEYGPQIEEENVTQGGQVSIKTTYKLSVETPKYKIRVTLGDKSVEKELKKTETEKNITIKITIPDNTSVGNFTFNVSVVIANTPEEVTNHSVYVNVIEKITENPVIGPTKTPNSNKNLYYIIGGAVGGAILLIILVIVVICCIVKKKKDSDSSEGKQEYASNSDNNKGKTTSNGKTTNEDNYRNNNSRNSKDHDDTIEMNEEIVKNANSNDDGPILPNNLFIVKCEDKEIHSDEEIII</sequence>
<feature type="transmembrane region" description="Helical" evidence="2">
    <location>
        <begin position="157"/>
        <end position="183"/>
    </location>
</feature>
<proteinExistence type="predicted"/>
<keyword evidence="2" id="KW-0472">Membrane</keyword>
<accession>A2F0K9</accession>
<reference evidence="3" key="1">
    <citation type="submission" date="2006-10" db="EMBL/GenBank/DDBJ databases">
        <authorList>
            <person name="Amadeo P."/>
            <person name="Zhao Q."/>
            <person name="Wortman J."/>
            <person name="Fraser-Liggett C."/>
            <person name="Carlton J."/>
        </authorList>
    </citation>
    <scope>NUCLEOTIDE SEQUENCE</scope>
    <source>
        <strain evidence="3">G3</strain>
    </source>
</reference>
<dbReference type="VEuPathDB" id="TrichDB:TVAGG3_0328540"/>
<evidence type="ECO:0000256" key="2">
    <source>
        <dbReference type="SAM" id="Phobius"/>
    </source>
</evidence>
<organism evidence="3 4">
    <name type="scientific">Trichomonas vaginalis (strain ATCC PRA-98 / G3)</name>
    <dbReference type="NCBI Taxonomy" id="412133"/>
    <lineage>
        <taxon>Eukaryota</taxon>
        <taxon>Metamonada</taxon>
        <taxon>Parabasalia</taxon>
        <taxon>Trichomonadida</taxon>
        <taxon>Trichomonadidae</taxon>
        <taxon>Trichomonas</taxon>
    </lineage>
</organism>
<reference evidence="3" key="2">
    <citation type="journal article" date="2007" name="Science">
        <title>Draft genome sequence of the sexually transmitted pathogen Trichomonas vaginalis.</title>
        <authorList>
            <person name="Carlton J.M."/>
            <person name="Hirt R.P."/>
            <person name="Silva J.C."/>
            <person name="Delcher A.L."/>
            <person name="Schatz M."/>
            <person name="Zhao Q."/>
            <person name="Wortman J.R."/>
            <person name="Bidwell S.L."/>
            <person name="Alsmark U.C.M."/>
            <person name="Besteiro S."/>
            <person name="Sicheritz-Ponten T."/>
            <person name="Noel C.J."/>
            <person name="Dacks J.B."/>
            <person name="Foster P.G."/>
            <person name="Simillion C."/>
            <person name="Van de Peer Y."/>
            <person name="Miranda-Saavedra D."/>
            <person name="Barton G.J."/>
            <person name="Westrop G.D."/>
            <person name="Mueller S."/>
            <person name="Dessi D."/>
            <person name="Fiori P.L."/>
            <person name="Ren Q."/>
            <person name="Paulsen I."/>
            <person name="Zhang H."/>
            <person name="Bastida-Corcuera F.D."/>
            <person name="Simoes-Barbosa A."/>
            <person name="Brown M.T."/>
            <person name="Hayes R.D."/>
            <person name="Mukherjee M."/>
            <person name="Okumura C.Y."/>
            <person name="Schneider R."/>
            <person name="Smith A.J."/>
            <person name="Vanacova S."/>
            <person name="Villalvazo M."/>
            <person name="Haas B.J."/>
            <person name="Pertea M."/>
            <person name="Feldblyum T.V."/>
            <person name="Utterback T.R."/>
            <person name="Shu C.L."/>
            <person name="Osoegawa K."/>
            <person name="de Jong P.J."/>
            <person name="Hrdy I."/>
            <person name="Horvathova L."/>
            <person name="Zubacova Z."/>
            <person name="Dolezal P."/>
            <person name="Malik S.B."/>
            <person name="Logsdon J.M. Jr."/>
            <person name="Henze K."/>
            <person name="Gupta A."/>
            <person name="Wang C.C."/>
            <person name="Dunne R.L."/>
            <person name="Upcroft J.A."/>
            <person name="Upcroft P."/>
            <person name="White O."/>
            <person name="Salzberg S.L."/>
            <person name="Tang P."/>
            <person name="Chiu C.-H."/>
            <person name="Lee Y.-S."/>
            <person name="Embley T.M."/>
            <person name="Coombs G.H."/>
            <person name="Mottram J.C."/>
            <person name="Tachezy J."/>
            <person name="Fraser-Liggett C.M."/>
            <person name="Johnson P.J."/>
        </authorList>
    </citation>
    <scope>NUCLEOTIDE SEQUENCE [LARGE SCALE GENOMIC DNA]</scope>
    <source>
        <strain evidence="3">G3</strain>
    </source>
</reference>